<feature type="compositionally biased region" description="Basic and acidic residues" evidence="4">
    <location>
        <begin position="1"/>
        <end position="22"/>
    </location>
</feature>
<keyword evidence="1 3" id="KW-0853">WD repeat</keyword>
<evidence type="ECO:0000256" key="1">
    <source>
        <dbReference type="ARBA" id="ARBA00022574"/>
    </source>
</evidence>
<keyword evidence="2" id="KW-0677">Repeat</keyword>
<dbReference type="PRINTS" id="PR00320">
    <property type="entry name" value="GPROTEINBRPT"/>
</dbReference>
<evidence type="ECO:0000256" key="2">
    <source>
        <dbReference type="ARBA" id="ARBA00022737"/>
    </source>
</evidence>
<dbReference type="EMBL" id="BDIP01004816">
    <property type="protein sequence ID" value="GCA63735.1"/>
    <property type="molecule type" value="Genomic_DNA"/>
</dbReference>
<feature type="region of interest" description="Disordered" evidence="4">
    <location>
        <begin position="1"/>
        <end position="39"/>
    </location>
</feature>
<dbReference type="PROSITE" id="PS00678">
    <property type="entry name" value="WD_REPEATS_1"/>
    <property type="match status" value="2"/>
</dbReference>
<dbReference type="PANTHER" id="PTHR22847">
    <property type="entry name" value="WD40 REPEAT PROTEIN"/>
    <property type="match status" value="1"/>
</dbReference>
<feature type="non-terminal residue" evidence="5">
    <location>
        <position position="1"/>
    </location>
</feature>
<dbReference type="InterPro" id="IPR019775">
    <property type="entry name" value="WD40_repeat_CS"/>
</dbReference>
<dbReference type="PROSITE" id="PS50082">
    <property type="entry name" value="WD_REPEATS_2"/>
    <property type="match status" value="4"/>
</dbReference>
<gene>
    <name evidence="5" type="ORF">KIPB_011637</name>
</gene>
<dbReference type="InterPro" id="IPR020472">
    <property type="entry name" value="WD40_PAC1"/>
</dbReference>
<reference evidence="5 6" key="1">
    <citation type="journal article" date="2018" name="PLoS ONE">
        <title>The draft genome of Kipferlia bialata reveals reductive genome evolution in fornicate parasites.</title>
        <authorList>
            <person name="Tanifuji G."/>
            <person name="Takabayashi S."/>
            <person name="Kume K."/>
            <person name="Takagi M."/>
            <person name="Nakayama T."/>
            <person name="Kamikawa R."/>
            <person name="Inagaki Y."/>
            <person name="Hashimoto T."/>
        </authorList>
    </citation>
    <scope>NUCLEOTIDE SEQUENCE [LARGE SCALE GENOMIC DNA]</scope>
    <source>
        <strain evidence="5">NY0173</strain>
    </source>
</reference>
<dbReference type="InterPro" id="IPR015943">
    <property type="entry name" value="WD40/YVTN_repeat-like_dom_sf"/>
</dbReference>
<feature type="repeat" description="WD" evidence="3">
    <location>
        <begin position="307"/>
        <end position="346"/>
    </location>
</feature>
<dbReference type="Pfam" id="PF00400">
    <property type="entry name" value="WD40"/>
    <property type="match status" value="4"/>
</dbReference>
<accession>A0A391NQP9</accession>
<dbReference type="AlphaFoldDB" id="A0A391NQP9"/>
<dbReference type="InterPro" id="IPR036322">
    <property type="entry name" value="WD40_repeat_dom_sf"/>
</dbReference>
<name>A0A391NQP9_9EUKA</name>
<organism evidence="5 6">
    <name type="scientific">Kipferlia bialata</name>
    <dbReference type="NCBI Taxonomy" id="797122"/>
    <lineage>
        <taxon>Eukaryota</taxon>
        <taxon>Metamonada</taxon>
        <taxon>Carpediemonas-like organisms</taxon>
        <taxon>Kipferlia</taxon>
    </lineage>
</organism>
<protein>
    <submittedName>
        <fullName evidence="5">Uncharacterized protein</fullName>
    </submittedName>
</protein>
<dbReference type="PROSITE" id="PS50294">
    <property type="entry name" value="WD_REPEATS_REGION"/>
    <property type="match status" value="2"/>
</dbReference>
<feature type="region of interest" description="Disordered" evidence="4">
    <location>
        <begin position="93"/>
        <end position="117"/>
    </location>
</feature>
<evidence type="ECO:0000313" key="5">
    <source>
        <dbReference type="EMBL" id="GCA63735.1"/>
    </source>
</evidence>
<dbReference type="Proteomes" id="UP000265618">
    <property type="component" value="Unassembled WGS sequence"/>
</dbReference>
<dbReference type="SMART" id="SM00320">
    <property type="entry name" value="WD40"/>
    <property type="match status" value="7"/>
</dbReference>
<sequence length="463" mass="50068">AERLEAERLEAERLEAESERAAADASEGDMDMGMGLGDEMETVDMGEGEAPEAEEYVEGEAAEDATDVHIGMSLEGDVEDVEDVDRMEVGDLDAESELPPQIPEESEVTHVEEEPVVEQDPEALLAAWTNLKYTQRLVYDASLSPPVPVRCLAKDREAYGVGHGQRSFVAGYLDGSIRRWDMTPLTPQQQEEAAAALANSSVDDPVGIDVVSPSMVVSAHQGAVLSLDQLGGLVASGGEDARVRLWDGSTGESILSAKLHASAVNAVKLLNLGGQGYGAQPDCVVSAGKDRSIQLFDIRQRELRTTFTGHMRNVYCLDARGKSLASGSGDHTARLWDLVSGREGAVLRGHTGRIRTCCFGLTDAVLATGSSDRTVRLWDTRSTKATHLLKGHTDHVTSLEMDELRLVSGSQDGCVRVWDRRQTLKCLHTLKMHEGYVTGSFFYPDLLVSSSTDGFVMALEFSG</sequence>
<dbReference type="InterPro" id="IPR001680">
    <property type="entry name" value="WD40_rpt"/>
</dbReference>
<feature type="repeat" description="WD" evidence="3">
    <location>
        <begin position="347"/>
        <end position="388"/>
    </location>
</feature>
<dbReference type="OrthoDB" id="19711at2759"/>
<evidence type="ECO:0000313" key="6">
    <source>
        <dbReference type="Proteomes" id="UP000265618"/>
    </source>
</evidence>
<evidence type="ECO:0000256" key="4">
    <source>
        <dbReference type="SAM" id="MobiDB-lite"/>
    </source>
</evidence>
<dbReference type="GO" id="GO:1990234">
    <property type="term" value="C:transferase complex"/>
    <property type="evidence" value="ECO:0007669"/>
    <property type="project" value="UniProtKB-ARBA"/>
</dbReference>
<dbReference type="PANTHER" id="PTHR22847:SF637">
    <property type="entry name" value="WD REPEAT DOMAIN 5B"/>
    <property type="match status" value="1"/>
</dbReference>
<feature type="repeat" description="WD" evidence="3">
    <location>
        <begin position="389"/>
        <end position="419"/>
    </location>
</feature>
<dbReference type="CDD" id="cd00200">
    <property type="entry name" value="WD40"/>
    <property type="match status" value="1"/>
</dbReference>
<feature type="repeat" description="WD" evidence="3">
    <location>
        <begin position="217"/>
        <end position="256"/>
    </location>
</feature>
<keyword evidence="6" id="KW-1185">Reference proteome</keyword>
<dbReference type="SUPFAM" id="SSF50978">
    <property type="entry name" value="WD40 repeat-like"/>
    <property type="match status" value="1"/>
</dbReference>
<comment type="caution">
    <text evidence="5">The sequence shown here is derived from an EMBL/GenBank/DDBJ whole genome shotgun (WGS) entry which is preliminary data.</text>
</comment>
<proteinExistence type="predicted"/>
<evidence type="ECO:0000256" key="3">
    <source>
        <dbReference type="PROSITE-ProRule" id="PRU00221"/>
    </source>
</evidence>
<dbReference type="Gene3D" id="2.130.10.10">
    <property type="entry name" value="YVTN repeat-like/Quinoprotein amine dehydrogenase"/>
    <property type="match status" value="2"/>
</dbReference>